<dbReference type="Proteomes" id="UP000478052">
    <property type="component" value="Unassembled WGS sequence"/>
</dbReference>
<gene>
    <name evidence="1" type="ORF">FWK35_00010283</name>
</gene>
<evidence type="ECO:0000313" key="1">
    <source>
        <dbReference type="EMBL" id="KAF0763893.1"/>
    </source>
</evidence>
<reference evidence="1 2" key="1">
    <citation type="submission" date="2019-08" db="EMBL/GenBank/DDBJ databases">
        <title>Whole genome of Aphis craccivora.</title>
        <authorList>
            <person name="Voronova N.V."/>
            <person name="Shulinski R.S."/>
            <person name="Bandarenka Y.V."/>
            <person name="Zhorov D.G."/>
            <person name="Warner D."/>
        </authorList>
    </citation>
    <scope>NUCLEOTIDE SEQUENCE [LARGE SCALE GENOMIC DNA]</scope>
    <source>
        <strain evidence="1">180601</strain>
        <tissue evidence="1">Whole Body</tissue>
    </source>
</reference>
<accession>A0A6G0Z0Q7</accession>
<evidence type="ECO:0000313" key="2">
    <source>
        <dbReference type="Proteomes" id="UP000478052"/>
    </source>
</evidence>
<sequence length="188" mass="21835">MASNHQHQILAKEKAAEEVLVSMPGVPVHRIPLVLSGGFWRSVEYLSLERIYNVLCWEYHHEIPGLPEESIYCICSVDIFLNRTSVLVSPTPIPYIPQRRQPLLDELDYFSDTLALSEIPTCFYHHIQTASKTMTAPLTRAQLLETFEYFREVLIELVSTGECYNELLCWQLKALITNNMDRFERNQF</sequence>
<dbReference type="AlphaFoldDB" id="A0A6G0Z0Q7"/>
<organism evidence="1 2">
    <name type="scientific">Aphis craccivora</name>
    <name type="common">Cowpea aphid</name>
    <dbReference type="NCBI Taxonomy" id="307492"/>
    <lineage>
        <taxon>Eukaryota</taxon>
        <taxon>Metazoa</taxon>
        <taxon>Ecdysozoa</taxon>
        <taxon>Arthropoda</taxon>
        <taxon>Hexapoda</taxon>
        <taxon>Insecta</taxon>
        <taxon>Pterygota</taxon>
        <taxon>Neoptera</taxon>
        <taxon>Paraneoptera</taxon>
        <taxon>Hemiptera</taxon>
        <taxon>Sternorrhyncha</taxon>
        <taxon>Aphidomorpha</taxon>
        <taxon>Aphidoidea</taxon>
        <taxon>Aphididae</taxon>
        <taxon>Aphidini</taxon>
        <taxon>Aphis</taxon>
        <taxon>Aphis</taxon>
    </lineage>
</organism>
<keyword evidence="2" id="KW-1185">Reference proteome</keyword>
<comment type="caution">
    <text evidence="1">The sequence shown here is derived from an EMBL/GenBank/DDBJ whole genome shotgun (WGS) entry which is preliminary data.</text>
</comment>
<proteinExistence type="predicted"/>
<name>A0A6G0Z0Q7_APHCR</name>
<protein>
    <submittedName>
        <fullName evidence="1">Uncharacterized protein</fullName>
    </submittedName>
</protein>
<dbReference type="EMBL" id="VUJU01001774">
    <property type="protein sequence ID" value="KAF0763893.1"/>
    <property type="molecule type" value="Genomic_DNA"/>
</dbReference>